<dbReference type="InterPro" id="IPR015943">
    <property type="entry name" value="WD40/YVTN_repeat-like_dom_sf"/>
</dbReference>
<dbReference type="Gene3D" id="2.130.10.10">
    <property type="entry name" value="YVTN repeat-like/Quinoprotein amine dehydrogenase"/>
    <property type="match status" value="2"/>
</dbReference>
<keyword evidence="3" id="KW-1185">Reference proteome</keyword>
<evidence type="ECO:0000256" key="1">
    <source>
        <dbReference type="SAM" id="Coils"/>
    </source>
</evidence>
<dbReference type="Proteomes" id="UP000618746">
    <property type="component" value="Unassembled WGS sequence"/>
</dbReference>
<gene>
    <name evidence="2" type="primary">Coro2b</name>
    <name evidence="2" type="ORF">SPIPAS_R05764</name>
</gene>
<protein>
    <submittedName>
        <fullName evidence="2">COR2B protein</fullName>
    </submittedName>
</protein>
<dbReference type="GO" id="GO:0051015">
    <property type="term" value="F:actin filament binding"/>
    <property type="evidence" value="ECO:0007669"/>
    <property type="project" value="TreeGrafter"/>
</dbReference>
<feature type="non-terminal residue" evidence="2">
    <location>
        <position position="336"/>
    </location>
</feature>
<dbReference type="SUPFAM" id="SSF101908">
    <property type="entry name" value="Putative isomerase YbhE"/>
    <property type="match status" value="1"/>
</dbReference>
<keyword evidence="1" id="KW-0175">Coiled coil</keyword>
<dbReference type="InterPro" id="IPR015505">
    <property type="entry name" value="Coronin"/>
</dbReference>
<comment type="caution">
    <text evidence="2">The sequence shown here is derived from an EMBL/GenBank/DDBJ whole genome shotgun (WGS) entry which is preliminary data.</text>
</comment>
<feature type="coiled-coil region" evidence="1">
    <location>
        <begin position="305"/>
        <end position="332"/>
    </location>
</feature>
<dbReference type="SMART" id="SM01167">
    <property type="entry name" value="DUF1900"/>
    <property type="match status" value="1"/>
</dbReference>
<evidence type="ECO:0000313" key="2">
    <source>
        <dbReference type="EMBL" id="NXX64462.1"/>
    </source>
</evidence>
<feature type="non-terminal residue" evidence="2">
    <location>
        <position position="1"/>
    </location>
</feature>
<accession>A0A852JH06</accession>
<proteinExistence type="predicted"/>
<sequence length="336" mass="38867">VRIWEIPEGGLKRNMTEAVLELYGHSRRVGLVEWHPTTNNILFSAGYDYKQRAFLGCELDPREIPELIPVLQEANCKNHRVNRVVFLGSTKRLLTTGVSRWNTRQIALWDQEDLSMPLIEEEIDGLSGLLFPFYDADTHMLYLAGKGDGNIRYYEIGSEKPYLSYLMEFRSPAPQKGLGVMPKHGLDVSACEVFRFYKLITLKGLIEPISMIVPRRSETYQEDIYPMTPGTEPALTPDEWLSGVNRDPILVSLKEGYKRNSKIVFKAPVREKKSVVVNGIDLLENVPPRTENELLRMFFRQQDEIRRLKDELSQKDIRIRQLQLEIKNFRNSPKNN</sequence>
<dbReference type="EMBL" id="WBNQ01001090">
    <property type="protein sequence ID" value="NXX64462.1"/>
    <property type="molecule type" value="Genomic_DNA"/>
</dbReference>
<dbReference type="PANTHER" id="PTHR10856:SF17">
    <property type="entry name" value="CORONIN-2B"/>
    <property type="match status" value="1"/>
</dbReference>
<organism evidence="2 3">
    <name type="scientific">Spizella passerina</name>
    <name type="common">Chipping sparrow</name>
    <dbReference type="NCBI Taxonomy" id="40210"/>
    <lineage>
        <taxon>Eukaryota</taxon>
        <taxon>Metazoa</taxon>
        <taxon>Chordata</taxon>
        <taxon>Craniata</taxon>
        <taxon>Vertebrata</taxon>
        <taxon>Euteleostomi</taxon>
        <taxon>Archelosauria</taxon>
        <taxon>Archosauria</taxon>
        <taxon>Dinosauria</taxon>
        <taxon>Saurischia</taxon>
        <taxon>Theropoda</taxon>
        <taxon>Coelurosauria</taxon>
        <taxon>Aves</taxon>
        <taxon>Neognathae</taxon>
        <taxon>Neoaves</taxon>
        <taxon>Telluraves</taxon>
        <taxon>Australaves</taxon>
        <taxon>Passeriformes</taxon>
        <taxon>Passerellidae</taxon>
        <taxon>Spizella</taxon>
    </lineage>
</organism>
<evidence type="ECO:0000313" key="3">
    <source>
        <dbReference type="Proteomes" id="UP000618746"/>
    </source>
</evidence>
<reference evidence="2" key="1">
    <citation type="submission" date="2020-02" db="EMBL/GenBank/DDBJ databases">
        <title>Bird 10,000 Genomes (B10K) Project - Family phase.</title>
        <authorList>
            <person name="Zhang G."/>
        </authorList>
    </citation>
    <scope>NUCLEOTIDE SEQUENCE</scope>
    <source>
        <strain evidence="2">B10K-DU-023-52</strain>
        <tissue evidence="2">Mixed tissue sample</tissue>
    </source>
</reference>
<dbReference type="AlphaFoldDB" id="A0A852JH06"/>
<name>A0A852JH06_SPIPA</name>
<dbReference type="Pfam" id="PF16300">
    <property type="entry name" value="WD40_4"/>
    <property type="match status" value="1"/>
</dbReference>
<dbReference type="OrthoDB" id="1850764at2759"/>
<dbReference type="PANTHER" id="PTHR10856">
    <property type="entry name" value="CORONIN"/>
    <property type="match status" value="1"/>
</dbReference>